<dbReference type="SUPFAM" id="SSF57889">
    <property type="entry name" value="Cysteine-rich domain"/>
    <property type="match status" value="1"/>
</dbReference>
<proteinExistence type="predicted"/>
<evidence type="ECO:0000256" key="4">
    <source>
        <dbReference type="SAM" id="MobiDB-lite"/>
    </source>
</evidence>
<dbReference type="InterPro" id="IPR051366">
    <property type="entry name" value="DEF8"/>
</dbReference>
<dbReference type="InParanoid" id="F6WFF8"/>
<dbReference type="AlphaFoldDB" id="F6WFF8"/>
<evidence type="ECO:0000256" key="1">
    <source>
        <dbReference type="ARBA" id="ARBA00022723"/>
    </source>
</evidence>
<dbReference type="InterPro" id="IPR046349">
    <property type="entry name" value="C1-like_sf"/>
</dbReference>
<protein>
    <recommendedName>
        <fullName evidence="5">Phorbol-ester/DAG-type domain-containing protein</fullName>
    </recommendedName>
</protein>
<dbReference type="PROSITE" id="PS50081">
    <property type="entry name" value="ZF_DAG_PE_2"/>
    <property type="match status" value="1"/>
</dbReference>
<dbReference type="GO" id="GO:0046872">
    <property type="term" value="F:metal ion binding"/>
    <property type="evidence" value="ECO:0007669"/>
    <property type="project" value="UniProtKB-KW"/>
</dbReference>
<dbReference type="Ensembl" id="ENSCINT00000000332.3">
    <property type="protein sequence ID" value="ENSCINP00000000332.3"/>
    <property type="gene ID" value="ENSCING00000000191.3"/>
</dbReference>
<accession>F6WFF8</accession>
<dbReference type="InterPro" id="IPR002219">
    <property type="entry name" value="PKC_DAG/PE"/>
</dbReference>
<keyword evidence="1" id="KW-0479">Metal-binding</keyword>
<evidence type="ECO:0000259" key="5">
    <source>
        <dbReference type="PROSITE" id="PS50081"/>
    </source>
</evidence>
<dbReference type="PROSITE" id="PS00479">
    <property type="entry name" value="ZF_DAG_PE_1"/>
    <property type="match status" value="1"/>
</dbReference>
<reference evidence="6" key="2">
    <citation type="submission" date="2025-08" db="UniProtKB">
        <authorList>
            <consortium name="Ensembl"/>
        </authorList>
    </citation>
    <scope>IDENTIFICATION</scope>
</reference>
<evidence type="ECO:0000313" key="6">
    <source>
        <dbReference type="Ensembl" id="ENSCINP00000000332.3"/>
    </source>
</evidence>
<dbReference type="HOGENOM" id="CLU_1149412_0_0_1"/>
<reference evidence="7" key="1">
    <citation type="journal article" date="2002" name="Science">
        <title>The draft genome of Ciona intestinalis: insights into chordate and vertebrate origins.</title>
        <authorList>
            <person name="Dehal P."/>
            <person name="Satou Y."/>
            <person name="Campbell R.K."/>
            <person name="Chapman J."/>
            <person name="Degnan B."/>
            <person name="De Tomaso A."/>
            <person name="Davidson B."/>
            <person name="Di Gregorio A."/>
            <person name="Gelpke M."/>
            <person name="Goodstein D.M."/>
            <person name="Harafuji N."/>
            <person name="Hastings K.E."/>
            <person name="Ho I."/>
            <person name="Hotta K."/>
            <person name="Huang W."/>
            <person name="Kawashima T."/>
            <person name="Lemaire P."/>
            <person name="Martinez D."/>
            <person name="Meinertzhagen I.A."/>
            <person name="Necula S."/>
            <person name="Nonaka M."/>
            <person name="Putnam N."/>
            <person name="Rash S."/>
            <person name="Saiga H."/>
            <person name="Satake M."/>
            <person name="Terry A."/>
            <person name="Yamada L."/>
            <person name="Wang H.G."/>
            <person name="Awazu S."/>
            <person name="Azumi K."/>
            <person name="Boore J."/>
            <person name="Branno M."/>
            <person name="Chin-Bow S."/>
            <person name="DeSantis R."/>
            <person name="Doyle S."/>
            <person name="Francino P."/>
            <person name="Keys D.N."/>
            <person name="Haga S."/>
            <person name="Hayashi H."/>
            <person name="Hino K."/>
            <person name="Imai K.S."/>
            <person name="Inaba K."/>
            <person name="Kano S."/>
            <person name="Kobayashi K."/>
            <person name="Kobayashi M."/>
            <person name="Lee B.I."/>
            <person name="Makabe K.W."/>
            <person name="Manohar C."/>
            <person name="Matassi G."/>
            <person name="Medina M."/>
            <person name="Mochizuki Y."/>
            <person name="Mount S."/>
            <person name="Morishita T."/>
            <person name="Miura S."/>
            <person name="Nakayama A."/>
            <person name="Nishizaka S."/>
            <person name="Nomoto H."/>
            <person name="Ohta F."/>
            <person name="Oishi K."/>
            <person name="Rigoutsos I."/>
            <person name="Sano M."/>
            <person name="Sasaki A."/>
            <person name="Sasakura Y."/>
            <person name="Shoguchi E."/>
            <person name="Shin-i T."/>
            <person name="Spagnuolo A."/>
            <person name="Stainier D."/>
            <person name="Suzuki M.M."/>
            <person name="Tassy O."/>
            <person name="Takatori N."/>
            <person name="Tokuoka M."/>
            <person name="Yagi K."/>
            <person name="Yoshizaki F."/>
            <person name="Wada S."/>
            <person name="Zhang C."/>
            <person name="Hyatt P.D."/>
            <person name="Larimer F."/>
            <person name="Detter C."/>
            <person name="Doggett N."/>
            <person name="Glavina T."/>
            <person name="Hawkins T."/>
            <person name="Richardson P."/>
            <person name="Lucas S."/>
            <person name="Kohara Y."/>
            <person name="Levine M."/>
            <person name="Satoh N."/>
            <person name="Rokhsar D.S."/>
        </authorList>
    </citation>
    <scope>NUCLEOTIDE SEQUENCE [LARGE SCALE GENOMIC DNA]</scope>
</reference>
<evidence type="ECO:0000313" key="7">
    <source>
        <dbReference type="Proteomes" id="UP000008144"/>
    </source>
</evidence>
<evidence type="ECO:0000256" key="2">
    <source>
        <dbReference type="ARBA" id="ARBA00022833"/>
    </source>
</evidence>
<feature type="region of interest" description="Disordered" evidence="4">
    <location>
        <begin position="51"/>
        <end position="70"/>
    </location>
</feature>
<feature type="compositionally biased region" description="Low complexity" evidence="4">
    <location>
        <begin position="61"/>
        <end position="70"/>
    </location>
</feature>
<evidence type="ECO:0000256" key="3">
    <source>
        <dbReference type="ARBA" id="ARBA00045550"/>
    </source>
</evidence>
<dbReference type="Proteomes" id="UP000008144">
    <property type="component" value="Unassembled WGS sequence"/>
</dbReference>
<dbReference type="PANTHER" id="PTHR12326:SF12">
    <property type="entry name" value="PLECKSTRIN HOMOLOGY AND RUN DOMAIN CONTAINING M1"/>
    <property type="match status" value="1"/>
</dbReference>
<dbReference type="CDD" id="cd20819">
    <property type="entry name" value="C1_DEF8"/>
    <property type="match status" value="1"/>
</dbReference>
<feature type="domain" description="Phorbol-ester/DAG-type" evidence="5">
    <location>
        <begin position="153"/>
        <end position="204"/>
    </location>
</feature>
<dbReference type="GeneTree" id="ENSGT00940000159182"/>
<organism evidence="6 7">
    <name type="scientific">Ciona intestinalis</name>
    <name type="common">Transparent sea squirt</name>
    <name type="synonym">Ascidia intestinalis</name>
    <dbReference type="NCBI Taxonomy" id="7719"/>
    <lineage>
        <taxon>Eukaryota</taxon>
        <taxon>Metazoa</taxon>
        <taxon>Chordata</taxon>
        <taxon>Tunicata</taxon>
        <taxon>Ascidiacea</taxon>
        <taxon>Phlebobranchia</taxon>
        <taxon>Cionidae</taxon>
        <taxon>Ciona</taxon>
    </lineage>
</organism>
<dbReference type="PANTHER" id="PTHR12326">
    <property type="entry name" value="PLECKSTRIN HOMOLOGY DOMAIN CONTAINING PROTEIN"/>
    <property type="match status" value="1"/>
</dbReference>
<sequence length="242" mass="26842">METKVRAATKSSVLIQNNFNDDVIDVVPLGEKLSNEIADISFTTVAQNDVGEVTSDDDSSSSRASVSSSGSVDASLSMLGLTEDYFSHPGRSLGLSSNEELEIAIEGCKEMIQQLPETSKRRKKLVETLVELRLKLQEDGSEIEESDTKIILGHKLKKKVNKTLKHYCDCCSKLIWGLFQMWYECTMCGFKCHAKCTTTVRRSCAARAHKPNTSYQLKICPEVGLSKQLYKCAECKNAISIL</sequence>
<reference evidence="6" key="3">
    <citation type="submission" date="2025-09" db="UniProtKB">
        <authorList>
            <consortium name="Ensembl"/>
        </authorList>
    </citation>
    <scope>IDENTIFICATION</scope>
</reference>
<comment type="function">
    <text evidence="3">Positively regulates lysosome peripheral distribution and ruffled border formation in osteoclasts. Involved in bone resorption.</text>
</comment>
<dbReference type="Gene3D" id="3.30.60.20">
    <property type="match status" value="1"/>
</dbReference>
<keyword evidence="2" id="KW-0862">Zinc</keyword>
<dbReference type="InterPro" id="IPR047983">
    <property type="entry name" value="DEF8_C1"/>
</dbReference>
<dbReference type="STRING" id="7719.ENSCINP00000000332"/>
<dbReference type="SMART" id="SM00109">
    <property type="entry name" value="C1"/>
    <property type="match status" value="1"/>
</dbReference>
<dbReference type="Pfam" id="PF00130">
    <property type="entry name" value="C1_1"/>
    <property type="match status" value="1"/>
</dbReference>
<keyword evidence="7" id="KW-1185">Reference proteome</keyword>
<name>F6WFF8_CIOIN</name>